<keyword evidence="3" id="KW-1185">Reference proteome</keyword>
<dbReference type="RefSeq" id="WP_092779479.1">
    <property type="nucleotide sequence ID" value="NZ_FORA01000002.1"/>
</dbReference>
<sequence length="92" mass="9610">MRDFFIKALEGIITLTIVVVAVAILVVTIGAMFGGVPVGDFWIEGPTHAAIVAIGGTLGLLVVGGTLYLGLGKYNNTARTADALELLITLRR</sequence>
<organism evidence="2 3">
    <name type="scientific">Jannaschia pohangensis</name>
    <dbReference type="NCBI Taxonomy" id="390807"/>
    <lineage>
        <taxon>Bacteria</taxon>
        <taxon>Pseudomonadati</taxon>
        <taxon>Pseudomonadota</taxon>
        <taxon>Alphaproteobacteria</taxon>
        <taxon>Rhodobacterales</taxon>
        <taxon>Roseobacteraceae</taxon>
        <taxon>Jannaschia</taxon>
    </lineage>
</organism>
<name>A0A1I3MEP6_9RHOB</name>
<dbReference type="EMBL" id="FORA01000002">
    <property type="protein sequence ID" value="SFI95431.1"/>
    <property type="molecule type" value="Genomic_DNA"/>
</dbReference>
<reference evidence="2 3" key="1">
    <citation type="submission" date="2016-10" db="EMBL/GenBank/DDBJ databases">
        <authorList>
            <person name="de Groot N.N."/>
        </authorList>
    </citation>
    <scope>NUCLEOTIDE SEQUENCE [LARGE SCALE GENOMIC DNA]</scope>
    <source>
        <strain evidence="2 3">DSM 19073</strain>
    </source>
</reference>
<evidence type="ECO:0000313" key="2">
    <source>
        <dbReference type="EMBL" id="SFI95431.1"/>
    </source>
</evidence>
<dbReference type="AlphaFoldDB" id="A0A1I3MEP6"/>
<dbReference type="Proteomes" id="UP000199110">
    <property type="component" value="Unassembled WGS sequence"/>
</dbReference>
<feature type="transmembrane region" description="Helical" evidence="1">
    <location>
        <begin position="48"/>
        <end position="71"/>
    </location>
</feature>
<feature type="transmembrane region" description="Helical" evidence="1">
    <location>
        <begin position="12"/>
        <end position="36"/>
    </location>
</feature>
<keyword evidence="1" id="KW-1133">Transmembrane helix</keyword>
<dbReference type="STRING" id="390807.SAMN04488095_1822"/>
<evidence type="ECO:0000256" key="1">
    <source>
        <dbReference type="SAM" id="Phobius"/>
    </source>
</evidence>
<keyword evidence="1" id="KW-0812">Transmembrane</keyword>
<protein>
    <submittedName>
        <fullName evidence="2">Uncharacterized protein</fullName>
    </submittedName>
</protein>
<evidence type="ECO:0000313" key="3">
    <source>
        <dbReference type="Proteomes" id="UP000199110"/>
    </source>
</evidence>
<gene>
    <name evidence="2" type="ORF">SAMN04488095_1822</name>
</gene>
<keyword evidence="1" id="KW-0472">Membrane</keyword>
<proteinExistence type="predicted"/>
<accession>A0A1I3MEP6</accession>